<dbReference type="Proteomes" id="UP000053372">
    <property type="component" value="Unassembled WGS sequence"/>
</dbReference>
<dbReference type="InterPro" id="IPR001173">
    <property type="entry name" value="Glyco_trans_2-like"/>
</dbReference>
<keyword evidence="1" id="KW-0812">Transmembrane</keyword>
<feature type="transmembrane region" description="Helical" evidence="1">
    <location>
        <begin position="274"/>
        <end position="296"/>
    </location>
</feature>
<dbReference type="InterPro" id="IPR050256">
    <property type="entry name" value="Glycosyltransferase_2"/>
</dbReference>
<keyword evidence="3" id="KW-0808">Transferase</keyword>
<sequence length="307" mass="34537">MRIRDACPIQTQGSEIDYPAFSVVIPAYNKENMIVFTLNSLRDYLNRGNCEYEIIVVNDASSDGTGDLLRSQLDIKVIEHQRRLGYGAAVKSGISQAKYPLIVTTDADGTYPNEKIPQLVSLMLQADMVAAARVGMKYSKFHQISNSCLTHFAEWLTMSSIPDLNSCLRVFRKDVVEQFLNALPNTNSFDTATALAMLSNNYVVRYEPIYCHYKVKQAKVNPIEAALEFVQIIIHIGIYFAPLRFLLPIASVLFGGFILTLIQEIISHQNLSQLTLLLFFSSMQLGSFAFIADMICKNNKIKQQSRN</sequence>
<dbReference type="InterPro" id="IPR029044">
    <property type="entry name" value="Nucleotide-diphossugar_trans"/>
</dbReference>
<evidence type="ECO:0000259" key="2">
    <source>
        <dbReference type="Pfam" id="PF00535"/>
    </source>
</evidence>
<dbReference type="PANTHER" id="PTHR48090">
    <property type="entry name" value="UNDECAPRENYL-PHOSPHATE 4-DEOXY-4-FORMAMIDO-L-ARABINOSE TRANSFERASE-RELATED"/>
    <property type="match status" value="1"/>
</dbReference>
<proteinExistence type="predicted"/>
<dbReference type="Gene3D" id="3.90.550.10">
    <property type="entry name" value="Spore Coat Polysaccharide Biosynthesis Protein SpsA, Chain A"/>
    <property type="match status" value="1"/>
</dbReference>
<dbReference type="CDD" id="cd04179">
    <property type="entry name" value="DPM_DPG-synthase_like"/>
    <property type="match status" value="1"/>
</dbReference>
<dbReference type="PANTHER" id="PTHR48090:SF7">
    <property type="entry name" value="RFBJ PROTEIN"/>
    <property type="match status" value="1"/>
</dbReference>
<dbReference type="OrthoDB" id="9807778at2"/>
<evidence type="ECO:0000313" key="3">
    <source>
        <dbReference type="EMBL" id="KST69647.1"/>
    </source>
</evidence>
<comment type="caution">
    <text evidence="3">The sequence shown here is derived from an EMBL/GenBank/DDBJ whole genome shotgun (WGS) entry which is preliminary data.</text>
</comment>
<accession>A0A0V7ZZ83</accession>
<dbReference type="RefSeq" id="WP_027843023.1">
    <property type="nucleotide sequence ID" value="NZ_LMTZ01000016.1"/>
</dbReference>
<reference evidence="3 4" key="1">
    <citation type="journal article" date="2015" name="Genome Announc.">
        <title>Draft Genome of the Euendolithic (true boring) Cyanobacterium Mastigocoleus testarum strain BC008.</title>
        <authorList>
            <person name="Guida B.S."/>
            <person name="Garcia-Pichel F."/>
        </authorList>
    </citation>
    <scope>NUCLEOTIDE SEQUENCE [LARGE SCALE GENOMIC DNA]</scope>
    <source>
        <strain evidence="3 4">BC008</strain>
    </source>
</reference>
<keyword evidence="1" id="KW-1133">Transmembrane helix</keyword>
<dbReference type="EMBL" id="LMTZ01000016">
    <property type="protein sequence ID" value="KST69647.1"/>
    <property type="molecule type" value="Genomic_DNA"/>
</dbReference>
<name>A0A0V7ZZ83_9CYAN</name>
<evidence type="ECO:0000256" key="1">
    <source>
        <dbReference type="SAM" id="Phobius"/>
    </source>
</evidence>
<keyword evidence="4" id="KW-1185">Reference proteome</keyword>
<feature type="transmembrane region" description="Helical" evidence="1">
    <location>
        <begin position="245"/>
        <end position="262"/>
    </location>
</feature>
<dbReference type="Pfam" id="PF00535">
    <property type="entry name" value="Glycos_transf_2"/>
    <property type="match status" value="1"/>
</dbReference>
<organism evidence="3 4">
    <name type="scientific">Mastigocoleus testarum BC008</name>
    <dbReference type="NCBI Taxonomy" id="371196"/>
    <lineage>
        <taxon>Bacteria</taxon>
        <taxon>Bacillati</taxon>
        <taxon>Cyanobacteriota</taxon>
        <taxon>Cyanophyceae</taxon>
        <taxon>Nostocales</taxon>
        <taxon>Hapalosiphonaceae</taxon>
        <taxon>Mastigocoleus</taxon>
    </lineage>
</organism>
<dbReference type="SUPFAM" id="SSF53448">
    <property type="entry name" value="Nucleotide-diphospho-sugar transferases"/>
    <property type="match status" value="1"/>
</dbReference>
<keyword evidence="1" id="KW-0472">Membrane</keyword>
<dbReference type="GO" id="GO:0016740">
    <property type="term" value="F:transferase activity"/>
    <property type="evidence" value="ECO:0007669"/>
    <property type="project" value="UniProtKB-KW"/>
</dbReference>
<protein>
    <submittedName>
        <fullName evidence="3">Glycosyl transferase family 2</fullName>
    </submittedName>
</protein>
<gene>
    <name evidence="3" type="ORF">BC008_04920</name>
</gene>
<feature type="domain" description="Glycosyltransferase 2-like" evidence="2">
    <location>
        <begin position="22"/>
        <end position="177"/>
    </location>
</feature>
<evidence type="ECO:0000313" key="4">
    <source>
        <dbReference type="Proteomes" id="UP000053372"/>
    </source>
</evidence>
<dbReference type="AlphaFoldDB" id="A0A0V7ZZ83"/>